<keyword evidence="6" id="KW-1185">Reference proteome</keyword>
<dbReference type="PROSITE" id="PS51736">
    <property type="entry name" value="RECOMBINASES_3"/>
    <property type="match status" value="1"/>
</dbReference>
<dbReference type="InterPro" id="IPR009057">
    <property type="entry name" value="Homeodomain-like_sf"/>
</dbReference>
<dbReference type="InterPro" id="IPR050639">
    <property type="entry name" value="SSR_resolvase"/>
</dbReference>
<evidence type="ECO:0000256" key="2">
    <source>
        <dbReference type="ARBA" id="ARBA00023125"/>
    </source>
</evidence>
<name>A0ABT1F3M9_9PROT</name>
<dbReference type="CDD" id="cd00569">
    <property type="entry name" value="HTH_Hin_like"/>
    <property type="match status" value="1"/>
</dbReference>
<evidence type="ECO:0000256" key="3">
    <source>
        <dbReference type="ARBA" id="ARBA00023172"/>
    </source>
</evidence>
<dbReference type="PANTHER" id="PTHR30461:SF2">
    <property type="entry name" value="SERINE RECOMBINASE PINE-RELATED"/>
    <property type="match status" value="1"/>
</dbReference>
<evidence type="ECO:0000313" key="5">
    <source>
        <dbReference type="EMBL" id="MCP1258879.1"/>
    </source>
</evidence>
<comment type="similarity">
    <text evidence="1">Belongs to the site-specific recombinase resolvase family.</text>
</comment>
<dbReference type="InterPro" id="IPR006120">
    <property type="entry name" value="Resolvase_HTH_dom"/>
</dbReference>
<dbReference type="SUPFAM" id="SSF46689">
    <property type="entry name" value="Homeodomain-like"/>
    <property type="match status" value="1"/>
</dbReference>
<protein>
    <submittedName>
        <fullName evidence="5">Recombinase family protein</fullName>
    </submittedName>
</protein>
<gene>
    <name evidence="5" type="ORF">NKW50_09795</name>
</gene>
<dbReference type="PANTHER" id="PTHR30461">
    <property type="entry name" value="DNA-INVERTASE FROM LAMBDOID PROPHAGE"/>
    <property type="match status" value="1"/>
</dbReference>
<keyword evidence="3" id="KW-0233">DNA recombination</keyword>
<dbReference type="SUPFAM" id="SSF53041">
    <property type="entry name" value="Resolvase-like"/>
    <property type="match status" value="1"/>
</dbReference>
<organism evidence="5 6">
    <name type="scientific">Acetobacter lambici</name>
    <dbReference type="NCBI Taxonomy" id="1332824"/>
    <lineage>
        <taxon>Bacteria</taxon>
        <taxon>Pseudomonadati</taxon>
        <taxon>Pseudomonadota</taxon>
        <taxon>Alphaproteobacteria</taxon>
        <taxon>Acetobacterales</taxon>
        <taxon>Acetobacteraceae</taxon>
        <taxon>Acetobacter</taxon>
    </lineage>
</organism>
<accession>A0ABT1F3M9</accession>
<proteinExistence type="inferred from homology"/>
<dbReference type="InterPro" id="IPR006119">
    <property type="entry name" value="Resolv_N"/>
</dbReference>
<dbReference type="EMBL" id="JAMYZZ010000017">
    <property type="protein sequence ID" value="MCP1258879.1"/>
    <property type="molecule type" value="Genomic_DNA"/>
</dbReference>
<dbReference type="Proteomes" id="UP001523528">
    <property type="component" value="Unassembled WGS sequence"/>
</dbReference>
<dbReference type="Gene3D" id="3.40.50.1390">
    <property type="entry name" value="Resolvase, N-terminal catalytic domain"/>
    <property type="match status" value="1"/>
</dbReference>
<keyword evidence="2" id="KW-0238">DNA-binding</keyword>
<dbReference type="CDD" id="cd03768">
    <property type="entry name" value="SR_ResInv"/>
    <property type="match status" value="1"/>
</dbReference>
<reference evidence="5 6" key="1">
    <citation type="submission" date="2022-06" db="EMBL/GenBank/DDBJ databases">
        <title>Acetobacer genomes from food samples.</title>
        <authorList>
            <person name="Sombolestani A."/>
        </authorList>
    </citation>
    <scope>NUCLEOTIDE SEQUENCE [LARGE SCALE GENOMIC DNA]</scope>
    <source>
        <strain evidence="5 6">R-83285</strain>
    </source>
</reference>
<dbReference type="Gene3D" id="1.10.10.60">
    <property type="entry name" value="Homeodomain-like"/>
    <property type="match status" value="1"/>
</dbReference>
<feature type="domain" description="Resolvase/invertase-type recombinase catalytic" evidence="4">
    <location>
        <begin position="1"/>
        <end position="112"/>
    </location>
</feature>
<dbReference type="Pfam" id="PF02796">
    <property type="entry name" value="HTH_7"/>
    <property type="match status" value="1"/>
</dbReference>
<comment type="caution">
    <text evidence="5">The sequence shown here is derived from an EMBL/GenBank/DDBJ whole genome shotgun (WGS) entry which is preliminary data.</text>
</comment>
<evidence type="ECO:0000313" key="6">
    <source>
        <dbReference type="Proteomes" id="UP001523528"/>
    </source>
</evidence>
<sequence>MPENNIFSEHISGGVVAHSRPVLGKLLGKLQKGDTLTVIKLDRLGRDAIDVLSLIRELKDKGIGVRILQLGADTSGSAGSLIIGILASVASWEREIIKERTKAGIKSFRNENGGNWGRRKKLSPSARDDVLKSHQEGQSIRAIAQRYRVSRDTIYRTLASD</sequence>
<dbReference type="SMART" id="SM00857">
    <property type="entry name" value="Resolvase"/>
    <property type="match status" value="1"/>
</dbReference>
<evidence type="ECO:0000259" key="4">
    <source>
        <dbReference type="PROSITE" id="PS51736"/>
    </source>
</evidence>
<evidence type="ECO:0000256" key="1">
    <source>
        <dbReference type="ARBA" id="ARBA00009913"/>
    </source>
</evidence>
<dbReference type="InterPro" id="IPR036162">
    <property type="entry name" value="Resolvase-like_N_sf"/>
</dbReference>
<dbReference type="Pfam" id="PF00239">
    <property type="entry name" value="Resolvase"/>
    <property type="match status" value="1"/>
</dbReference>